<name>A0ABT0Y4E1_9ACTN</name>
<feature type="chain" id="PRO_5047018135" evidence="1">
    <location>
        <begin position="23"/>
        <end position="165"/>
    </location>
</feature>
<evidence type="ECO:0000256" key="1">
    <source>
        <dbReference type="SAM" id="SignalP"/>
    </source>
</evidence>
<keyword evidence="1" id="KW-0732">Signal</keyword>
<organism evidence="3 4">
    <name type="scientific">Paractinoplanes hotanensis</name>
    <dbReference type="NCBI Taxonomy" id="2906497"/>
    <lineage>
        <taxon>Bacteria</taxon>
        <taxon>Bacillati</taxon>
        <taxon>Actinomycetota</taxon>
        <taxon>Actinomycetes</taxon>
        <taxon>Micromonosporales</taxon>
        <taxon>Micromonosporaceae</taxon>
        <taxon>Paractinoplanes</taxon>
    </lineage>
</organism>
<proteinExistence type="predicted"/>
<dbReference type="Pfam" id="PF14200">
    <property type="entry name" value="RicinB_lectin_2"/>
    <property type="match status" value="1"/>
</dbReference>
<dbReference type="InterPro" id="IPR035992">
    <property type="entry name" value="Ricin_B-like_lectins"/>
</dbReference>
<comment type="caution">
    <text evidence="3">The sequence shown here is derived from an EMBL/GenBank/DDBJ whole genome shotgun (WGS) entry which is preliminary data.</text>
</comment>
<dbReference type="EMBL" id="JAMQOL010000030">
    <property type="protein sequence ID" value="MCM4080327.1"/>
    <property type="molecule type" value="Genomic_DNA"/>
</dbReference>
<gene>
    <name evidence="3" type="ORF">LXN57_22350</name>
</gene>
<reference evidence="3 4" key="1">
    <citation type="submission" date="2022-06" db="EMBL/GenBank/DDBJ databases">
        <title>Actinoplanes abujensis sp. nov., isolated from Nigerian arid soil.</title>
        <authorList>
            <person name="Ding P."/>
        </authorList>
    </citation>
    <scope>NUCLEOTIDE SEQUENCE [LARGE SCALE GENOMIC DNA]</scope>
    <source>
        <strain evidence="4">TRM88002</strain>
    </source>
</reference>
<feature type="signal peptide" evidence="1">
    <location>
        <begin position="1"/>
        <end position="22"/>
    </location>
</feature>
<sequence length="165" mass="17529">MFRRALAVIAALVLLPAAPAQAAPAPIDLVGLDFQVINAGSGWCLTSGLTELPCARTDPYRWRFRPVDVTGKLEILNVRTGRCLSMPRGTRTTGARAGLEPCAAVQSRRWELRDSLGETAKMVNTLTGQCLQVASGVAVQGSCAGTAGSRRWTVRVLSVPIPGLM</sequence>
<protein>
    <submittedName>
        <fullName evidence="3">RICIN domain-containing protein</fullName>
    </submittedName>
</protein>
<accession>A0ABT0Y4E1</accession>
<evidence type="ECO:0000313" key="3">
    <source>
        <dbReference type="EMBL" id="MCM4080327.1"/>
    </source>
</evidence>
<evidence type="ECO:0000313" key="4">
    <source>
        <dbReference type="Proteomes" id="UP001523216"/>
    </source>
</evidence>
<dbReference type="CDD" id="cd00161">
    <property type="entry name" value="beta-trefoil_Ricin-like"/>
    <property type="match status" value="1"/>
</dbReference>
<dbReference type="InterPro" id="IPR000772">
    <property type="entry name" value="Ricin_B_lectin"/>
</dbReference>
<dbReference type="RefSeq" id="WP_251800121.1">
    <property type="nucleotide sequence ID" value="NZ_JAMQOL010000030.1"/>
</dbReference>
<dbReference type="Gene3D" id="2.80.10.50">
    <property type="match status" value="2"/>
</dbReference>
<dbReference type="SUPFAM" id="SSF50370">
    <property type="entry name" value="Ricin B-like lectins"/>
    <property type="match status" value="1"/>
</dbReference>
<dbReference type="PROSITE" id="PS50231">
    <property type="entry name" value="RICIN_B_LECTIN"/>
    <property type="match status" value="1"/>
</dbReference>
<feature type="domain" description="Ricin B lectin" evidence="2">
    <location>
        <begin position="61"/>
        <end position="136"/>
    </location>
</feature>
<evidence type="ECO:0000259" key="2">
    <source>
        <dbReference type="Pfam" id="PF14200"/>
    </source>
</evidence>
<keyword evidence="4" id="KW-1185">Reference proteome</keyword>
<dbReference type="Proteomes" id="UP001523216">
    <property type="component" value="Unassembled WGS sequence"/>
</dbReference>